<feature type="region of interest" description="Disordered" evidence="1">
    <location>
        <begin position="85"/>
        <end position="116"/>
    </location>
</feature>
<proteinExistence type="predicted"/>
<accession>A0ABD2IBU1</accession>
<dbReference type="Gene3D" id="3.90.810.10">
    <property type="entry name" value="CRIB domain"/>
    <property type="match status" value="1"/>
</dbReference>
<evidence type="ECO:0000313" key="3">
    <source>
        <dbReference type="EMBL" id="KAL3074921.1"/>
    </source>
</evidence>
<organism evidence="3 4">
    <name type="scientific">Heterodera schachtii</name>
    <name type="common">Sugarbeet cyst nematode worm</name>
    <name type="synonym">Tylenchus schachtii</name>
    <dbReference type="NCBI Taxonomy" id="97005"/>
    <lineage>
        <taxon>Eukaryota</taxon>
        <taxon>Metazoa</taxon>
        <taxon>Ecdysozoa</taxon>
        <taxon>Nematoda</taxon>
        <taxon>Chromadorea</taxon>
        <taxon>Rhabditida</taxon>
        <taxon>Tylenchina</taxon>
        <taxon>Tylenchomorpha</taxon>
        <taxon>Tylenchoidea</taxon>
        <taxon>Heteroderidae</taxon>
        <taxon>Heteroderinae</taxon>
        <taxon>Heterodera</taxon>
    </lineage>
</organism>
<feature type="compositionally biased region" description="Gly residues" evidence="1">
    <location>
        <begin position="103"/>
        <end position="116"/>
    </location>
</feature>
<dbReference type="AlphaFoldDB" id="A0ABD2IBU1"/>
<evidence type="ECO:0000256" key="1">
    <source>
        <dbReference type="SAM" id="MobiDB-lite"/>
    </source>
</evidence>
<keyword evidence="4" id="KW-1185">Reference proteome</keyword>
<gene>
    <name evidence="3" type="ORF">niasHS_014366</name>
</gene>
<comment type="caution">
    <text evidence="3">The sequence shown here is derived from an EMBL/GenBank/DDBJ whole genome shotgun (WGS) entry which is preliminary data.</text>
</comment>
<feature type="domain" description="CRIB" evidence="2">
    <location>
        <begin position="37"/>
        <end position="50"/>
    </location>
</feature>
<dbReference type="EMBL" id="JBICCN010000356">
    <property type="protein sequence ID" value="KAL3074921.1"/>
    <property type="molecule type" value="Genomic_DNA"/>
</dbReference>
<protein>
    <recommendedName>
        <fullName evidence="2">CRIB domain-containing protein</fullName>
    </recommendedName>
</protein>
<dbReference type="Proteomes" id="UP001620645">
    <property type="component" value="Unassembled WGS sequence"/>
</dbReference>
<name>A0ABD2IBU1_HETSC</name>
<dbReference type="PROSITE" id="PS50108">
    <property type="entry name" value="CRIB"/>
    <property type="match status" value="1"/>
</dbReference>
<sequence length="116" mass="12160">MQMLGLRIPRHPPWLFNCCVSPPQSEFACLRVDRSLISGPSNFRHIGHIGAGDNLSTADDENAMGALLRSKGGPEFGMDVPVELRSSDVPIGVDNEKERSDGAAGGEGDGGAAGDV</sequence>
<dbReference type="InterPro" id="IPR036936">
    <property type="entry name" value="CRIB_dom_sf"/>
</dbReference>
<reference evidence="3 4" key="1">
    <citation type="submission" date="2024-10" db="EMBL/GenBank/DDBJ databases">
        <authorList>
            <person name="Kim D."/>
        </authorList>
    </citation>
    <scope>NUCLEOTIDE SEQUENCE [LARGE SCALE GENOMIC DNA]</scope>
    <source>
        <strain evidence="3">Taebaek</strain>
    </source>
</reference>
<evidence type="ECO:0000313" key="4">
    <source>
        <dbReference type="Proteomes" id="UP001620645"/>
    </source>
</evidence>
<evidence type="ECO:0000259" key="2">
    <source>
        <dbReference type="PROSITE" id="PS50108"/>
    </source>
</evidence>
<dbReference type="InterPro" id="IPR000095">
    <property type="entry name" value="CRIB_dom"/>
</dbReference>